<name>A0ACA9SVQ8_9GLOM</name>
<evidence type="ECO:0000313" key="2">
    <source>
        <dbReference type="Proteomes" id="UP000789920"/>
    </source>
</evidence>
<gene>
    <name evidence="1" type="ORF">RPERSI_LOCUS35832</name>
</gene>
<proteinExistence type="predicted"/>
<organism evidence="1 2">
    <name type="scientific">Racocetra persica</name>
    <dbReference type="NCBI Taxonomy" id="160502"/>
    <lineage>
        <taxon>Eukaryota</taxon>
        <taxon>Fungi</taxon>
        <taxon>Fungi incertae sedis</taxon>
        <taxon>Mucoromycota</taxon>
        <taxon>Glomeromycotina</taxon>
        <taxon>Glomeromycetes</taxon>
        <taxon>Diversisporales</taxon>
        <taxon>Gigasporaceae</taxon>
        <taxon>Racocetra</taxon>
    </lineage>
</organism>
<dbReference type="EMBL" id="CAJVQC010167994">
    <property type="protein sequence ID" value="CAG8849906.1"/>
    <property type="molecule type" value="Genomic_DNA"/>
</dbReference>
<evidence type="ECO:0000313" key="1">
    <source>
        <dbReference type="EMBL" id="CAG8849906.1"/>
    </source>
</evidence>
<accession>A0ACA9SVQ8</accession>
<comment type="caution">
    <text evidence="1">The sequence shown here is derived from an EMBL/GenBank/DDBJ whole genome shotgun (WGS) entry which is preliminary data.</text>
</comment>
<protein>
    <submittedName>
        <fullName evidence="1">3439_t:CDS:1</fullName>
    </submittedName>
</protein>
<feature type="non-terminal residue" evidence="1">
    <location>
        <position position="68"/>
    </location>
</feature>
<keyword evidence="2" id="KW-1185">Reference proteome</keyword>
<reference evidence="1" key="1">
    <citation type="submission" date="2021-06" db="EMBL/GenBank/DDBJ databases">
        <authorList>
            <person name="Kallberg Y."/>
            <person name="Tangrot J."/>
            <person name="Rosling A."/>
        </authorList>
    </citation>
    <scope>NUCLEOTIDE SEQUENCE</scope>
    <source>
        <strain evidence="1">MA461A</strain>
    </source>
</reference>
<sequence>SEITNNGPETINENVANFEKVDSSFYILDNLKNDLKLSVDIELEILYLNTTRKVIAELWEEITKLNIQ</sequence>
<feature type="non-terminal residue" evidence="1">
    <location>
        <position position="1"/>
    </location>
</feature>
<dbReference type="Proteomes" id="UP000789920">
    <property type="component" value="Unassembled WGS sequence"/>
</dbReference>